<dbReference type="AlphaFoldDB" id="A0A6H9YVR7"/>
<evidence type="ECO:0000313" key="4">
    <source>
        <dbReference type="Proteomes" id="UP000468735"/>
    </source>
</evidence>
<dbReference type="InterPro" id="IPR032466">
    <property type="entry name" value="Metal_Hydrolase"/>
</dbReference>
<keyword evidence="1" id="KW-0456">Lyase</keyword>
<sequence length="347" mass="36712">MDAMAIPGRKNTPVIDVHAHAVPHTLIERLRDEQPGVAVREDTDGIHLDIGGRITPPIEEGLTDPSRRLAAMERMGVDVQLVSPWMELTPDEIGLHDAARFVRMVNDSLGDLVDHEPSRLRALSLLDRRDPGSAADELLRCLDTGRFQGAEIGLGGAGPALHEIDWDSFWDAASRTGALVLLHPWRPASPAGVTFPSLTDIVDNPAQSTAAVGAMALAGTLQRFPDLRLCVVHGGGFLPYAAGRFDAIAALEPAPGPSAAVPSEYLRRLYFDSLTHSPQALSWLIDFAGADRVMLGSDYPFPTGCADPVGAVTRAVTRAGAAAGVGLSGEQVAAVLGMTAHRLLTGA</sequence>
<dbReference type="Pfam" id="PF04909">
    <property type="entry name" value="Amidohydro_2"/>
    <property type="match status" value="1"/>
</dbReference>
<keyword evidence="3" id="KW-0378">Hydrolase</keyword>
<proteinExistence type="predicted"/>
<name>A0A6H9YVR7_9ACTN</name>
<dbReference type="InterPro" id="IPR032465">
    <property type="entry name" value="ACMSD"/>
</dbReference>
<dbReference type="GO" id="GO:0019748">
    <property type="term" value="P:secondary metabolic process"/>
    <property type="evidence" value="ECO:0007669"/>
    <property type="project" value="TreeGrafter"/>
</dbReference>
<dbReference type="InterPro" id="IPR006680">
    <property type="entry name" value="Amidohydro-rel"/>
</dbReference>
<evidence type="ECO:0000256" key="1">
    <source>
        <dbReference type="ARBA" id="ARBA00023239"/>
    </source>
</evidence>
<dbReference type="OrthoDB" id="8673173at2"/>
<dbReference type="Proteomes" id="UP000468735">
    <property type="component" value="Unassembled WGS sequence"/>
</dbReference>
<dbReference type="GO" id="GO:0016831">
    <property type="term" value="F:carboxy-lyase activity"/>
    <property type="evidence" value="ECO:0007669"/>
    <property type="project" value="InterPro"/>
</dbReference>
<gene>
    <name evidence="3" type="ORF">F8566_18585</name>
</gene>
<evidence type="ECO:0000259" key="2">
    <source>
        <dbReference type="Pfam" id="PF04909"/>
    </source>
</evidence>
<dbReference type="EMBL" id="WBMT01000008">
    <property type="protein sequence ID" value="KAB2347889.1"/>
    <property type="molecule type" value="Genomic_DNA"/>
</dbReference>
<keyword evidence="4" id="KW-1185">Reference proteome</keyword>
<dbReference type="RefSeq" id="WP_151561512.1">
    <property type="nucleotide sequence ID" value="NZ_WBMT01000008.1"/>
</dbReference>
<dbReference type="PANTHER" id="PTHR21240:SF28">
    <property type="entry name" value="ISO-OROTATE DECARBOXYLASE (EUROFUNG)"/>
    <property type="match status" value="1"/>
</dbReference>
<dbReference type="SUPFAM" id="SSF51556">
    <property type="entry name" value="Metallo-dependent hydrolases"/>
    <property type="match status" value="1"/>
</dbReference>
<dbReference type="GO" id="GO:0016787">
    <property type="term" value="F:hydrolase activity"/>
    <property type="evidence" value="ECO:0007669"/>
    <property type="project" value="UniProtKB-KW"/>
</dbReference>
<dbReference type="PANTHER" id="PTHR21240">
    <property type="entry name" value="2-AMINO-3-CARBOXYLMUCONATE-6-SEMIALDEHYDE DECARBOXYLASE"/>
    <property type="match status" value="1"/>
</dbReference>
<feature type="domain" description="Amidohydrolase-related" evidence="2">
    <location>
        <begin position="15"/>
        <end position="344"/>
    </location>
</feature>
<comment type="caution">
    <text evidence="3">The sequence shown here is derived from an EMBL/GenBank/DDBJ whole genome shotgun (WGS) entry which is preliminary data.</text>
</comment>
<organism evidence="3 4">
    <name type="scientific">Actinomadura rudentiformis</name>
    <dbReference type="NCBI Taxonomy" id="359158"/>
    <lineage>
        <taxon>Bacteria</taxon>
        <taxon>Bacillati</taxon>
        <taxon>Actinomycetota</taxon>
        <taxon>Actinomycetes</taxon>
        <taxon>Streptosporangiales</taxon>
        <taxon>Thermomonosporaceae</taxon>
        <taxon>Actinomadura</taxon>
    </lineage>
</organism>
<dbReference type="GO" id="GO:0005737">
    <property type="term" value="C:cytoplasm"/>
    <property type="evidence" value="ECO:0007669"/>
    <property type="project" value="TreeGrafter"/>
</dbReference>
<dbReference type="Gene3D" id="3.20.20.140">
    <property type="entry name" value="Metal-dependent hydrolases"/>
    <property type="match status" value="1"/>
</dbReference>
<reference evidence="3 4" key="1">
    <citation type="submission" date="2019-09" db="EMBL/GenBank/DDBJ databases">
        <title>Actinomadura physcomitrii sp. nov., a novel actinomycete isolated from moss [Physcomitrium sphaericum (Ludw) Fuernr].</title>
        <authorList>
            <person name="Zhuang X."/>
            <person name="Liu C."/>
        </authorList>
    </citation>
    <scope>NUCLEOTIDE SEQUENCE [LARGE SCALE GENOMIC DNA]</scope>
    <source>
        <strain evidence="3 4">HMC1</strain>
    </source>
</reference>
<accession>A0A6H9YVR7</accession>
<evidence type="ECO:0000313" key="3">
    <source>
        <dbReference type="EMBL" id="KAB2347889.1"/>
    </source>
</evidence>
<protein>
    <submittedName>
        <fullName evidence="3">Amidohydrolase</fullName>
    </submittedName>
</protein>